<keyword evidence="7 8" id="KW-0472">Membrane</keyword>
<dbReference type="GO" id="GO:0042907">
    <property type="term" value="F:xanthine transmembrane transporter activity"/>
    <property type="evidence" value="ECO:0007669"/>
    <property type="project" value="TreeGrafter"/>
</dbReference>
<feature type="transmembrane region" description="Helical" evidence="8">
    <location>
        <begin position="326"/>
        <end position="349"/>
    </location>
</feature>
<evidence type="ECO:0000256" key="6">
    <source>
        <dbReference type="ARBA" id="ARBA00022989"/>
    </source>
</evidence>
<dbReference type="NCBIfam" id="TIGR03173">
    <property type="entry name" value="pbuX"/>
    <property type="match status" value="1"/>
</dbReference>
<evidence type="ECO:0000256" key="2">
    <source>
        <dbReference type="ARBA" id="ARBA00008821"/>
    </source>
</evidence>
<dbReference type="InterPro" id="IPR006042">
    <property type="entry name" value="Xan_ur_permease"/>
</dbReference>
<dbReference type="GO" id="GO:0005886">
    <property type="term" value="C:plasma membrane"/>
    <property type="evidence" value="ECO:0007669"/>
    <property type="project" value="UniProtKB-SubCell"/>
</dbReference>
<keyword evidence="5 8" id="KW-0812">Transmembrane</keyword>
<reference evidence="9 10" key="1">
    <citation type="submission" date="2020-08" db="EMBL/GenBank/DDBJ databases">
        <title>Genomic Encyclopedia of Type Strains, Phase IV (KMG-IV): sequencing the most valuable type-strain genomes for metagenomic binning, comparative biology and taxonomic classification.</title>
        <authorList>
            <person name="Goeker M."/>
        </authorList>
    </citation>
    <scope>NUCLEOTIDE SEQUENCE [LARGE SCALE GENOMIC DNA]</scope>
    <source>
        <strain evidence="9 10">DSM 44197</strain>
    </source>
</reference>
<feature type="transmembrane region" description="Helical" evidence="8">
    <location>
        <begin position="239"/>
        <end position="261"/>
    </location>
</feature>
<accession>A0A7W3QJ29</accession>
<evidence type="ECO:0000256" key="1">
    <source>
        <dbReference type="ARBA" id="ARBA00004651"/>
    </source>
</evidence>
<dbReference type="InterPro" id="IPR006043">
    <property type="entry name" value="NCS2"/>
</dbReference>
<name>A0A7W3QJ29_ACTNM</name>
<proteinExistence type="inferred from homology"/>
<keyword evidence="3" id="KW-0813">Transport</keyword>
<evidence type="ECO:0000313" key="10">
    <source>
        <dbReference type="Proteomes" id="UP000572680"/>
    </source>
</evidence>
<dbReference type="Pfam" id="PF00860">
    <property type="entry name" value="Xan_ur_permease"/>
    <property type="match status" value="1"/>
</dbReference>
<evidence type="ECO:0000256" key="8">
    <source>
        <dbReference type="SAM" id="Phobius"/>
    </source>
</evidence>
<feature type="transmembrane region" description="Helical" evidence="8">
    <location>
        <begin position="102"/>
        <end position="127"/>
    </location>
</feature>
<dbReference type="PANTHER" id="PTHR42810:SF4">
    <property type="entry name" value="URIC ACID TRANSPORTER UACT"/>
    <property type="match status" value="1"/>
</dbReference>
<dbReference type="InterPro" id="IPR017588">
    <property type="entry name" value="UacT-like"/>
</dbReference>
<feature type="transmembrane region" description="Helical" evidence="8">
    <location>
        <begin position="199"/>
        <end position="219"/>
    </location>
</feature>
<dbReference type="NCBIfam" id="NF037981">
    <property type="entry name" value="NCS2_1"/>
    <property type="match status" value="1"/>
</dbReference>
<evidence type="ECO:0000313" key="9">
    <source>
        <dbReference type="EMBL" id="MBA8948837.1"/>
    </source>
</evidence>
<comment type="subcellular location">
    <subcellularLocation>
        <location evidence="1">Cell membrane</location>
        <topology evidence="1">Multi-pass membrane protein</topology>
    </subcellularLocation>
</comment>
<organism evidence="9 10">
    <name type="scientific">Actinomadura namibiensis</name>
    <dbReference type="NCBI Taxonomy" id="182080"/>
    <lineage>
        <taxon>Bacteria</taxon>
        <taxon>Bacillati</taxon>
        <taxon>Actinomycetota</taxon>
        <taxon>Actinomycetes</taxon>
        <taxon>Streptosporangiales</taxon>
        <taxon>Thermomonosporaceae</taxon>
        <taxon>Actinomadura</taxon>
    </lineage>
</organism>
<dbReference type="NCBIfam" id="TIGR00801">
    <property type="entry name" value="ncs2"/>
    <property type="match status" value="1"/>
</dbReference>
<feature type="transmembrane region" description="Helical" evidence="8">
    <location>
        <begin position="387"/>
        <end position="406"/>
    </location>
</feature>
<feature type="transmembrane region" description="Helical" evidence="8">
    <location>
        <begin position="412"/>
        <end position="435"/>
    </location>
</feature>
<dbReference type="PROSITE" id="PS01116">
    <property type="entry name" value="XANTH_URACIL_PERMASE"/>
    <property type="match status" value="1"/>
</dbReference>
<dbReference type="AlphaFoldDB" id="A0A7W3QJ29"/>
<feature type="transmembrane region" description="Helical" evidence="8">
    <location>
        <begin position="60"/>
        <end position="82"/>
    </location>
</feature>
<keyword evidence="4" id="KW-1003">Cell membrane</keyword>
<sequence>MARTARTPVPRPPRHPVDEVPPTRQLLAFGLQHVVAMYAGAIAVPLILGQAVRLPPRDMALLINAGLLVSGIATLVQCVGVWRFGVRLPLMQGVTFAAASPMVAIATAGGGLPAVYGAVIVAGLAAVAVAPLFGRLLRFFPPVVTGTIILLIGVSLMPVAVRWAAGGAGSPGFGDPVDIALAGGVTVAVLALQRISSGFLCRASVLLGIVAGTLVAVPLGRADFSGVADAGWSGAAAPLHFGAPTFELAAIVAMVVVMLVAMTETTGDILAVAEITERPVDSRRLTDGLRADAASTALAGVCNAFPQTAFAQNVGLVGLTGVKSRWVVACSGGILVVLGLFPVAGAVVAAIPAPVLGGAAIVMFGTVAAGGVRTLTQVDFADNANTVIVAASLGIGLIPVCVPTFYDRFPDWAVVVLHSGISAGSVTALVLNLVFHHLRRRPVVVADAGAPHPVEAPTRPAGTAS</sequence>
<comment type="similarity">
    <text evidence="2">Belongs to the nucleobase:cation symporter-2 (NCS2) (TC 2.A.40) family.</text>
</comment>
<dbReference type="EMBL" id="JACJIA010000001">
    <property type="protein sequence ID" value="MBA8948837.1"/>
    <property type="molecule type" value="Genomic_DNA"/>
</dbReference>
<keyword evidence="6 8" id="KW-1133">Transmembrane helix</keyword>
<dbReference type="Proteomes" id="UP000572680">
    <property type="component" value="Unassembled WGS sequence"/>
</dbReference>
<dbReference type="PANTHER" id="PTHR42810">
    <property type="entry name" value="PURINE PERMEASE C1399.01C-RELATED"/>
    <property type="match status" value="1"/>
</dbReference>
<feature type="transmembrane region" description="Helical" evidence="8">
    <location>
        <begin position="26"/>
        <end position="48"/>
    </location>
</feature>
<evidence type="ECO:0000256" key="3">
    <source>
        <dbReference type="ARBA" id="ARBA00022448"/>
    </source>
</evidence>
<comment type="caution">
    <text evidence="9">The sequence shown here is derived from an EMBL/GenBank/DDBJ whole genome shotgun (WGS) entry which is preliminary data.</text>
</comment>
<evidence type="ECO:0000256" key="7">
    <source>
        <dbReference type="ARBA" id="ARBA00023136"/>
    </source>
</evidence>
<keyword evidence="10" id="KW-1185">Reference proteome</keyword>
<dbReference type="RefSeq" id="WP_182841406.1">
    <property type="nucleotide sequence ID" value="NZ_BAAALP010000006.1"/>
</dbReference>
<feature type="transmembrane region" description="Helical" evidence="8">
    <location>
        <begin position="173"/>
        <end position="192"/>
    </location>
</feature>
<evidence type="ECO:0000256" key="4">
    <source>
        <dbReference type="ARBA" id="ARBA00022475"/>
    </source>
</evidence>
<evidence type="ECO:0000256" key="5">
    <source>
        <dbReference type="ARBA" id="ARBA00022692"/>
    </source>
</evidence>
<feature type="transmembrane region" description="Helical" evidence="8">
    <location>
        <begin position="355"/>
        <end position="375"/>
    </location>
</feature>
<gene>
    <name evidence="9" type="ORF">HNR61_000435</name>
</gene>
<feature type="transmembrane region" description="Helical" evidence="8">
    <location>
        <begin position="139"/>
        <end position="161"/>
    </location>
</feature>
<protein>
    <submittedName>
        <fullName evidence="9">Xanthine permease</fullName>
    </submittedName>
</protein>